<dbReference type="Proteomes" id="UP000267017">
    <property type="component" value="Unassembled WGS sequence"/>
</dbReference>
<dbReference type="GO" id="GO:0005829">
    <property type="term" value="C:cytosol"/>
    <property type="evidence" value="ECO:0007669"/>
    <property type="project" value="TreeGrafter"/>
</dbReference>
<dbReference type="InterPro" id="IPR018120">
    <property type="entry name" value="Glyco_hydro_1_AS"/>
</dbReference>
<dbReference type="InterPro" id="IPR001360">
    <property type="entry name" value="Glyco_hydro_1"/>
</dbReference>
<reference evidence="9 10" key="1">
    <citation type="submission" date="2018-11" db="EMBL/GenBank/DDBJ databases">
        <title>Genome sequencing of Paenibacillus sp. KCOM 3021 (= ChDC PVNT-B20).</title>
        <authorList>
            <person name="Kook J.-K."/>
            <person name="Park S.-N."/>
            <person name="Lim Y.K."/>
        </authorList>
    </citation>
    <scope>NUCLEOTIDE SEQUENCE [LARGE SCALE GENOMIC DNA]</scope>
    <source>
        <strain evidence="9 10">KCOM 3021</strain>
    </source>
</reference>
<comment type="similarity">
    <text evidence="1 8">Belongs to the glycosyl hydrolase 1 family.</text>
</comment>
<dbReference type="SUPFAM" id="SSF51445">
    <property type="entry name" value="(Trans)glycosidases"/>
    <property type="match status" value="1"/>
</dbReference>
<dbReference type="PRINTS" id="PR00131">
    <property type="entry name" value="GLHYDRLASE1"/>
</dbReference>
<feature type="active site" description="Nucleophile" evidence="7">
    <location>
        <position position="385"/>
    </location>
</feature>
<evidence type="ECO:0000256" key="7">
    <source>
        <dbReference type="PROSITE-ProRule" id="PRU10055"/>
    </source>
</evidence>
<keyword evidence="10" id="KW-1185">Reference proteome</keyword>
<evidence type="ECO:0000256" key="1">
    <source>
        <dbReference type="ARBA" id="ARBA00010838"/>
    </source>
</evidence>
<organism evidence="9 10">
    <name type="scientific">Paenibacillus oralis</name>
    <dbReference type="NCBI Taxonomy" id="2490856"/>
    <lineage>
        <taxon>Bacteria</taxon>
        <taxon>Bacillati</taxon>
        <taxon>Bacillota</taxon>
        <taxon>Bacilli</taxon>
        <taxon>Bacillales</taxon>
        <taxon>Paenibacillaceae</taxon>
        <taxon>Paenibacillus</taxon>
    </lineage>
</organism>
<keyword evidence="3" id="KW-0326">Glycosidase</keyword>
<proteinExistence type="inferred from homology"/>
<dbReference type="InterPro" id="IPR017853">
    <property type="entry name" value="GH"/>
</dbReference>
<evidence type="ECO:0000256" key="3">
    <source>
        <dbReference type="ARBA" id="ARBA00023295"/>
    </source>
</evidence>
<protein>
    <recommendedName>
        <fullName evidence="6">Amygdalase</fullName>
    </recommendedName>
    <alternativeName>
        <fullName evidence="4">Cellobiase</fullName>
    </alternativeName>
    <alternativeName>
        <fullName evidence="5">Gentiobiase</fullName>
    </alternativeName>
</protein>
<dbReference type="OrthoDB" id="9765195at2"/>
<dbReference type="Gene3D" id="3.20.20.80">
    <property type="entry name" value="Glycosidases"/>
    <property type="match status" value="1"/>
</dbReference>
<dbReference type="PANTHER" id="PTHR10353">
    <property type="entry name" value="GLYCOSYL HYDROLASE"/>
    <property type="match status" value="1"/>
</dbReference>
<dbReference type="PROSITE" id="PS00572">
    <property type="entry name" value="GLYCOSYL_HYDROL_F1_1"/>
    <property type="match status" value="1"/>
</dbReference>
<evidence type="ECO:0000313" key="10">
    <source>
        <dbReference type="Proteomes" id="UP000267017"/>
    </source>
</evidence>
<evidence type="ECO:0000256" key="2">
    <source>
        <dbReference type="ARBA" id="ARBA00022801"/>
    </source>
</evidence>
<evidence type="ECO:0000256" key="5">
    <source>
        <dbReference type="ARBA" id="ARBA00032194"/>
    </source>
</evidence>
<accession>A0A3P3UBV6</accession>
<dbReference type="PANTHER" id="PTHR10353:SF122">
    <property type="entry name" value="6-PHOSPHO-BETA-GLUCOSIDASE ASCB-RELATED"/>
    <property type="match status" value="1"/>
</dbReference>
<dbReference type="FunFam" id="3.20.20.80:FF:000004">
    <property type="entry name" value="Beta-glucosidase 6-phospho-beta-glucosidase"/>
    <property type="match status" value="1"/>
</dbReference>
<gene>
    <name evidence="9" type="ORF">EHV15_18330</name>
</gene>
<evidence type="ECO:0000256" key="6">
    <source>
        <dbReference type="ARBA" id="ARBA00079432"/>
    </source>
</evidence>
<name>A0A3P3UBV6_9BACL</name>
<dbReference type="GO" id="GO:0008422">
    <property type="term" value="F:beta-glucosidase activity"/>
    <property type="evidence" value="ECO:0007669"/>
    <property type="project" value="TreeGrafter"/>
</dbReference>
<comment type="caution">
    <text evidence="9">The sequence shown here is derived from an EMBL/GenBank/DDBJ whole genome shotgun (WGS) entry which is preliminary data.</text>
</comment>
<sequence length="490" mass="56780">MFERFAGFPDRFLWGGAISAPQAEGAYQEGGKGLTVADMALRYDKSVSRKERKYVDRQRIEDAINYEGTDKYPKRSGVDFYHRYKEDIKLCAEMGFKVFRMSISWSRIFPKGNEQHPNQAGLDFYDQVIGKIVDYGMEPLITISHFDLPLHLVAEHGGWKNRELIDFYVRYATLLFDRYGDKVKYWIAFNEINGARFTPFNSLGIYAEGSEHFVQDCYQAVHHQFVASALAAKILHKKYPEAKIGCMIAKFTTYPATCNPEDAMLSVIDEQIDNYFFTDVLLRGTYPRYIHRYFNEHDISIQAQDEDFELLKEHTADFLAFSYYMSSISSSKKEDLEKTDGNLREQLKNPYLETSEWGWQIDPIGLRYTLNTLYDRYQAPLFIVENGIGANDTLDEHGEIHDDYRISYLSKHIEQIRESIIDGVEVIGYTAWSSFDIVSSGTSEMSKRYGFIYVDLDNHGEGTLNRIKKDSFHWYQKVIETNGASLSEKE</sequence>
<dbReference type="Pfam" id="PF00232">
    <property type="entry name" value="Glyco_hydro_1"/>
    <property type="match status" value="1"/>
</dbReference>
<keyword evidence="2 9" id="KW-0378">Hydrolase</keyword>
<evidence type="ECO:0000256" key="4">
    <source>
        <dbReference type="ARBA" id="ARBA00031448"/>
    </source>
</evidence>
<dbReference type="AlphaFoldDB" id="A0A3P3UBV6"/>
<evidence type="ECO:0000313" key="9">
    <source>
        <dbReference type="EMBL" id="RRJ67644.1"/>
    </source>
</evidence>
<dbReference type="GO" id="GO:0016052">
    <property type="term" value="P:carbohydrate catabolic process"/>
    <property type="evidence" value="ECO:0007669"/>
    <property type="project" value="TreeGrafter"/>
</dbReference>
<dbReference type="RefSeq" id="WP_128635415.1">
    <property type="nucleotide sequence ID" value="NZ_RRCN01000001.1"/>
</dbReference>
<dbReference type="EMBL" id="RRCN01000001">
    <property type="protein sequence ID" value="RRJ67644.1"/>
    <property type="molecule type" value="Genomic_DNA"/>
</dbReference>
<evidence type="ECO:0000256" key="8">
    <source>
        <dbReference type="RuleBase" id="RU003690"/>
    </source>
</evidence>